<dbReference type="CDD" id="cd08278">
    <property type="entry name" value="benzyl_alcohol_DH"/>
    <property type="match status" value="1"/>
</dbReference>
<dbReference type="InterPro" id="IPR020843">
    <property type="entry name" value="ER"/>
</dbReference>
<dbReference type="InterPro" id="IPR013154">
    <property type="entry name" value="ADH-like_N"/>
</dbReference>
<evidence type="ECO:0000256" key="6">
    <source>
        <dbReference type="RuleBase" id="RU361277"/>
    </source>
</evidence>
<reference evidence="9" key="1">
    <citation type="submission" date="2022-10" db="EMBL/GenBank/DDBJ databases">
        <title>Culturing micro-colonial fungi from biological soil crusts in the Mojave desert and describing Neophaeococcomyces mojavensis, and introducing the new genera and species Taxawa tesnikishii.</title>
        <authorList>
            <person name="Kurbessoian T."/>
            <person name="Stajich J.E."/>
        </authorList>
    </citation>
    <scope>NUCLEOTIDE SEQUENCE</scope>
    <source>
        <strain evidence="9">TK_41</strain>
    </source>
</reference>
<evidence type="ECO:0000256" key="2">
    <source>
        <dbReference type="ARBA" id="ARBA00008072"/>
    </source>
</evidence>
<evidence type="ECO:0000256" key="3">
    <source>
        <dbReference type="ARBA" id="ARBA00022723"/>
    </source>
</evidence>
<dbReference type="InterPro" id="IPR013149">
    <property type="entry name" value="ADH-like_C"/>
</dbReference>
<dbReference type="SMART" id="SM00829">
    <property type="entry name" value="PKS_ER"/>
    <property type="match status" value="1"/>
</dbReference>
<dbReference type="Gene3D" id="3.90.180.10">
    <property type="entry name" value="Medium-chain alcohol dehydrogenases, catalytic domain"/>
    <property type="match status" value="1"/>
</dbReference>
<comment type="cofactor">
    <cofactor evidence="1 6">
        <name>Zn(2+)</name>
        <dbReference type="ChEBI" id="CHEBI:29105"/>
    </cofactor>
</comment>
<accession>A0AA38X405</accession>
<dbReference type="PROSITE" id="PS00059">
    <property type="entry name" value="ADH_ZINC"/>
    <property type="match status" value="1"/>
</dbReference>
<dbReference type="Pfam" id="PF00107">
    <property type="entry name" value="ADH_zinc_N"/>
    <property type="match status" value="1"/>
</dbReference>
<dbReference type="AlphaFoldDB" id="A0AA38X405"/>
<dbReference type="SUPFAM" id="SSF50129">
    <property type="entry name" value="GroES-like"/>
    <property type="match status" value="1"/>
</dbReference>
<evidence type="ECO:0000256" key="1">
    <source>
        <dbReference type="ARBA" id="ARBA00001947"/>
    </source>
</evidence>
<evidence type="ECO:0000313" key="10">
    <source>
        <dbReference type="Proteomes" id="UP001172673"/>
    </source>
</evidence>
<evidence type="ECO:0000313" key="9">
    <source>
        <dbReference type="EMBL" id="KAJ9606268.1"/>
    </source>
</evidence>
<gene>
    <name evidence="9" type="ORF">H2200_009229</name>
</gene>
<comment type="caution">
    <text evidence="9">The sequence shown here is derived from an EMBL/GenBank/DDBJ whole genome shotgun (WGS) entry which is preliminary data.</text>
</comment>
<keyword evidence="7" id="KW-0812">Transmembrane</keyword>
<dbReference type="Pfam" id="PF08240">
    <property type="entry name" value="ADH_N"/>
    <property type="match status" value="1"/>
</dbReference>
<name>A0AA38X405_9EURO</name>
<dbReference type="InterPro" id="IPR011032">
    <property type="entry name" value="GroES-like_sf"/>
</dbReference>
<keyword evidence="7" id="KW-0472">Membrane</keyword>
<feature type="domain" description="Enoyl reductase (ER)" evidence="8">
    <location>
        <begin position="26"/>
        <end position="374"/>
    </location>
</feature>
<dbReference type="GO" id="GO:0016491">
    <property type="term" value="F:oxidoreductase activity"/>
    <property type="evidence" value="ECO:0007669"/>
    <property type="project" value="UniProtKB-KW"/>
</dbReference>
<dbReference type="PANTHER" id="PTHR43350">
    <property type="entry name" value="NAD-DEPENDENT ALCOHOL DEHYDROGENASE"/>
    <property type="match status" value="1"/>
</dbReference>
<feature type="transmembrane region" description="Helical" evidence="7">
    <location>
        <begin position="199"/>
        <end position="220"/>
    </location>
</feature>
<dbReference type="Proteomes" id="UP001172673">
    <property type="component" value="Unassembled WGS sequence"/>
</dbReference>
<dbReference type="GO" id="GO:0008270">
    <property type="term" value="F:zinc ion binding"/>
    <property type="evidence" value="ECO:0007669"/>
    <property type="project" value="InterPro"/>
</dbReference>
<dbReference type="Gene3D" id="3.40.50.720">
    <property type="entry name" value="NAD(P)-binding Rossmann-like Domain"/>
    <property type="match status" value="1"/>
</dbReference>
<keyword evidence="7" id="KW-1133">Transmembrane helix</keyword>
<proteinExistence type="inferred from homology"/>
<dbReference type="SUPFAM" id="SSF51735">
    <property type="entry name" value="NAD(P)-binding Rossmann-fold domains"/>
    <property type="match status" value="1"/>
</dbReference>
<protein>
    <recommendedName>
        <fullName evidence="8">Enoyl reductase (ER) domain-containing protein</fullName>
    </recommendedName>
</protein>
<keyword evidence="4 6" id="KW-0862">Zinc</keyword>
<dbReference type="InterPro" id="IPR002328">
    <property type="entry name" value="ADH_Zn_CS"/>
</dbReference>
<evidence type="ECO:0000259" key="8">
    <source>
        <dbReference type="SMART" id="SM00829"/>
    </source>
</evidence>
<keyword evidence="3 6" id="KW-0479">Metal-binding</keyword>
<dbReference type="InterPro" id="IPR036291">
    <property type="entry name" value="NAD(P)-bd_dom_sf"/>
</dbReference>
<sequence length="378" mass="39639">MTSTTTTTPSSTSAIVVRQYGEPPKLETLSLGPLRADEALVEIHATGICHSDLHCLDGVMPKALPNVLGHEGAGVVLDTGSNITHVSRGDKVLLSFDYCGSCDSCTSDHPAYCPSFGLLNIVGARADESTALTDSSGVQVGSHFFGQSSFARHTVASARSIIKVPDDTDLKLYAPLGCGIQTGAGTVLNSLKVTRGSSLAVWGVGSVGLAALMAGVWSGAKTIIAIDLQPSRLELAREMGATATLNGTDPDLVEQIMKLSGGNGVNFAVDCTGVPKVIENMINTLGTRGRGCSIGVPKPGATVTVDVMAHLSFAREYIATVEGDSDPSKMIPYLIKQHKAGLLPLEKMNKYYAAKDFQAAFDDMKDGKTIKPVLVWSD</sequence>
<dbReference type="EMBL" id="JAPDRK010000014">
    <property type="protein sequence ID" value="KAJ9606268.1"/>
    <property type="molecule type" value="Genomic_DNA"/>
</dbReference>
<keyword evidence="10" id="KW-1185">Reference proteome</keyword>
<evidence type="ECO:0000256" key="5">
    <source>
        <dbReference type="ARBA" id="ARBA00023002"/>
    </source>
</evidence>
<dbReference type="PANTHER" id="PTHR43350:SF11">
    <property type="entry name" value="ENOYL REDUCTASE (ER) DOMAIN-CONTAINING PROTEIN"/>
    <property type="match status" value="1"/>
</dbReference>
<evidence type="ECO:0000256" key="7">
    <source>
        <dbReference type="SAM" id="Phobius"/>
    </source>
</evidence>
<evidence type="ECO:0000256" key="4">
    <source>
        <dbReference type="ARBA" id="ARBA00022833"/>
    </source>
</evidence>
<dbReference type="FunFam" id="3.40.50.720:FF:000003">
    <property type="entry name" value="S-(hydroxymethyl)glutathione dehydrogenase"/>
    <property type="match status" value="1"/>
</dbReference>
<comment type="similarity">
    <text evidence="2 6">Belongs to the zinc-containing alcohol dehydrogenase family.</text>
</comment>
<keyword evidence="5" id="KW-0560">Oxidoreductase</keyword>
<organism evidence="9 10">
    <name type="scientific">Cladophialophora chaetospira</name>
    <dbReference type="NCBI Taxonomy" id="386627"/>
    <lineage>
        <taxon>Eukaryota</taxon>
        <taxon>Fungi</taxon>
        <taxon>Dikarya</taxon>
        <taxon>Ascomycota</taxon>
        <taxon>Pezizomycotina</taxon>
        <taxon>Eurotiomycetes</taxon>
        <taxon>Chaetothyriomycetidae</taxon>
        <taxon>Chaetothyriales</taxon>
        <taxon>Herpotrichiellaceae</taxon>
        <taxon>Cladophialophora</taxon>
    </lineage>
</organism>